<reference evidence="12 13" key="1">
    <citation type="submission" date="2020-09" db="EMBL/GenBank/DDBJ databases">
        <title>Investigation of environmental microbe.</title>
        <authorList>
            <person name="Ou Y."/>
            <person name="Kang Q."/>
        </authorList>
    </citation>
    <scope>NUCLEOTIDE SEQUENCE [LARGE SCALE GENOMIC DNA]</scope>
    <source>
        <strain evidence="12 13">KJZ-9</strain>
    </source>
</reference>
<feature type="domain" description="Alpha-D-phosphohexomutase C-terminal" evidence="8">
    <location>
        <begin position="514"/>
        <end position="542"/>
    </location>
</feature>
<dbReference type="InterPro" id="IPR016066">
    <property type="entry name" value="A-D-PHexomutase_CS"/>
</dbReference>
<dbReference type="AlphaFoldDB" id="A0A7H2BID0"/>
<comment type="cofactor">
    <cofactor evidence="1">
        <name>Mg(2+)</name>
        <dbReference type="ChEBI" id="CHEBI:18420"/>
    </cofactor>
</comment>
<dbReference type="SUPFAM" id="SSF53738">
    <property type="entry name" value="Phosphoglucomutase, first 3 domains"/>
    <property type="match status" value="3"/>
</dbReference>
<evidence type="ECO:0000313" key="12">
    <source>
        <dbReference type="EMBL" id="QNV39426.1"/>
    </source>
</evidence>
<proteinExistence type="inferred from homology"/>
<dbReference type="Pfam" id="PF02878">
    <property type="entry name" value="PGM_PMM_I"/>
    <property type="match status" value="1"/>
</dbReference>
<gene>
    <name evidence="12" type="ORF">IDM48_08540</name>
</gene>
<dbReference type="Pfam" id="PF00408">
    <property type="entry name" value="PGM_PMM_IV"/>
    <property type="match status" value="1"/>
</dbReference>
<dbReference type="GO" id="GO:0000287">
    <property type="term" value="F:magnesium ion binding"/>
    <property type="evidence" value="ECO:0007669"/>
    <property type="project" value="InterPro"/>
</dbReference>
<keyword evidence="13" id="KW-1185">Reference proteome</keyword>
<dbReference type="PRINTS" id="PR00509">
    <property type="entry name" value="PGMPMM"/>
</dbReference>
<keyword evidence="6" id="KW-0413">Isomerase</keyword>
<comment type="similarity">
    <text evidence="2 7">Belongs to the phosphohexose mutase family.</text>
</comment>
<feature type="domain" description="Alpha-D-phosphohexomutase alpha/beta/alpha" evidence="9">
    <location>
        <begin position="54"/>
        <end position="175"/>
    </location>
</feature>
<evidence type="ECO:0000259" key="11">
    <source>
        <dbReference type="Pfam" id="PF02880"/>
    </source>
</evidence>
<dbReference type="InterPro" id="IPR005843">
    <property type="entry name" value="A-D-PHexomutase_C"/>
</dbReference>
<dbReference type="Pfam" id="PF02879">
    <property type="entry name" value="PGM_PMM_II"/>
    <property type="match status" value="1"/>
</dbReference>
<evidence type="ECO:0000313" key="13">
    <source>
        <dbReference type="Proteomes" id="UP000516421"/>
    </source>
</evidence>
<dbReference type="PROSITE" id="PS00710">
    <property type="entry name" value="PGM_PMM"/>
    <property type="match status" value="1"/>
</dbReference>
<dbReference type="PANTHER" id="PTHR45745:SF1">
    <property type="entry name" value="PHOSPHOGLUCOMUTASE 2B-RELATED"/>
    <property type="match status" value="1"/>
</dbReference>
<dbReference type="PANTHER" id="PTHR45745">
    <property type="entry name" value="PHOSPHOMANNOMUTASE 45A"/>
    <property type="match status" value="1"/>
</dbReference>
<dbReference type="GO" id="GO:0005975">
    <property type="term" value="P:carbohydrate metabolic process"/>
    <property type="evidence" value="ECO:0007669"/>
    <property type="project" value="InterPro"/>
</dbReference>
<protein>
    <submittedName>
        <fullName evidence="12">Phospho-sugar mutase</fullName>
    </submittedName>
</protein>
<feature type="domain" description="Alpha-D-phosphohexomutase alpha/beta/alpha" evidence="11">
    <location>
        <begin position="335"/>
        <end position="448"/>
    </location>
</feature>
<evidence type="ECO:0000259" key="10">
    <source>
        <dbReference type="Pfam" id="PF02879"/>
    </source>
</evidence>
<dbReference type="Pfam" id="PF02880">
    <property type="entry name" value="PGM_PMM_III"/>
    <property type="match status" value="1"/>
</dbReference>
<accession>A0A7H2BID0</accession>
<dbReference type="CDD" id="cd05799">
    <property type="entry name" value="PGM2"/>
    <property type="match status" value="1"/>
</dbReference>
<dbReference type="RefSeq" id="WP_190616938.1">
    <property type="nucleotide sequence ID" value="NZ_CP061538.1"/>
</dbReference>
<dbReference type="Gene3D" id="3.40.120.10">
    <property type="entry name" value="Alpha-D-Glucose-1,6-Bisphosphate, subunit A, domain 3"/>
    <property type="match status" value="3"/>
</dbReference>
<dbReference type="InterPro" id="IPR016055">
    <property type="entry name" value="A-D-PHexomutase_a/b/a-I/II/III"/>
</dbReference>
<dbReference type="KEGG" id="rama:IDM48_08540"/>
<evidence type="ECO:0000256" key="3">
    <source>
        <dbReference type="ARBA" id="ARBA00022553"/>
    </source>
</evidence>
<dbReference type="InterPro" id="IPR005846">
    <property type="entry name" value="A-D-PHexomutase_a/b/a-III"/>
</dbReference>
<keyword evidence="3" id="KW-0597">Phosphoprotein</keyword>
<dbReference type="SUPFAM" id="SSF55957">
    <property type="entry name" value="Phosphoglucomutase, C-terminal domain"/>
    <property type="match status" value="1"/>
</dbReference>
<dbReference type="Gene3D" id="3.30.310.50">
    <property type="entry name" value="Alpha-D-phosphohexomutase, C-terminal domain"/>
    <property type="match status" value="1"/>
</dbReference>
<dbReference type="Proteomes" id="UP000516421">
    <property type="component" value="Chromosome"/>
</dbReference>
<keyword evidence="4 7" id="KW-0479">Metal-binding</keyword>
<evidence type="ECO:0000256" key="5">
    <source>
        <dbReference type="ARBA" id="ARBA00022842"/>
    </source>
</evidence>
<dbReference type="InterPro" id="IPR005845">
    <property type="entry name" value="A-D-PHexomutase_a/b/a-II"/>
</dbReference>
<evidence type="ECO:0000259" key="9">
    <source>
        <dbReference type="Pfam" id="PF02878"/>
    </source>
</evidence>
<name>A0A7H2BID0_9MICC</name>
<dbReference type="InterPro" id="IPR005841">
    <property type="entry name" value="Alpha-D-phosphohexomutase_SF"/>
</dbReference>
<dbReference type="InterPro" id="IPR036900">
    <property type="entry name" value="A-D-PHexomutase_C_sf"/>
</dbReference>
<dbReference type="EMBL" id="CP061538">
    <property type="protein sequence ID" value="QNV39426.1"/>
    <property type="molecule type" value="Genomic_DNA"/>
</dbReference>
<evidence type="ECO:0000256" key="1">
    <source>
        <dbReference type="ARBA" id="ARBA00001946"/>
    </source>
</evidence>
<dbReference type="GO" id="GO:0008973">
    <property type="term" value="F:phosphopentomutase activity"/>
    <property type="evidence" value="ECO:0007669"/>
    <property type="project" value="TreeGrafter"/>
</dbReference>
<feature type="domain" description="Alpha-D-phosphohexomutase alpha/beta/alpha" evidence="10">
    <location>
        <begin position="223"/>
        <end position="321"/>
    </location>
</feature>
<organism evidence="12 13">
    <name type="scientific">Rothia amarae</name>
    <dbReference type="NCBI Taxonomy" id="169480"/>
    <lineage>
        <taxon>Bacteria</taxon>
        <taxon>Bacillati</taxon>
        <taxon>Actinomycetota</taxon>
        <taxon>Actinomycetes</taxon>
        <taxon>Micrococcales</taxon>
        <taxon>Micrococcaceae</taxon>
        <taxon>Rothia</taxon>
    </lineage>
</organism>
<evidence type="ECO:0000256" key="6">
    <source>
        <dbReference type="ARBA" id="ARBA00023235"/>
    </source>
</evidence>
<dbReference type="GO" id="GO:0006166">
    <property type="term" value="P:purine ribonucleoside salvage"/>
    <property type="evidence" value="ECO:0007669"/>
    <property type="project" value="TreeGrafter"/>
</dbReference>
<evidence type="ECO:0000259" key="8">
    <source>
        <dbReference type="Pfam" id="PF00408"/>
    </source>
</evidence>
<evidence type="ECO:0000256" key="4">
    <source>
        <dbReference type="ARBA" id="ARBA00022723"/>
    </source>
</evidence>
<evidence type="ECO:0000256" key="2">
    <source>
        <dbReference type="ARBA" id="ARBA00010231"/>
    </source>
</evidence>
<evidence type="ECO:0000256" key="7">
    <source>
        <dbReference type="RuleBase" id="RU004326"/>
    </source>
</evidence>
<sequence>MTTASQLLEQAQHWMSIDPDEQTRTQLQDIIDRVAAGDDAALADLSDRFSGTLQFGTAGLRAELGAGPMRMNRVVVRRAAAGLASYANERATAENWDKITAVVGYDARYNSDIFAEETAAIFEAAGIHTQLMPSALPTPVLAWATREYKAEIGVMVTASHNPPNDNGYKVYLGGNAVEEHASGAQIVPPFDGEIAGHISRISDSTITLAKSGWDILPETVADDYTSRIGELTEQTERNLSIIYTPMHGVGGKTMLEVLNNAGFETVAPVEEQFAPDPTFPTVSFPNPEEPGALDLAFALAQERDADLIIANDPDADRAAFAVYDPAVSTWRQLRGDEIGSLLGVAMIQRLGDISALDPAPVFANSIVSSRQLGAIARAAGITHFETLTGFKWIARIQNLAYGYEEAIGYSVAPEAVKDKDGISAGLMVSLFAEQLKNEGSSLIEVLDQISRDYGVFATDQVSIRVEDLSLIGTMMGSLRLNVPATLGGSAVTETVDLTAGSENLPPTEGMLFLTEDNSRVIVRPSGTEPKLKCYLEVIRPVAEGDDLKQVRNQAQEQLGKIADDIRAALGL</sequence>
<keyword evidence="5 7" id="KW-0460">Magnesium</keyword>
<dbReference type="InterPro" id="IPR005844">
    <property type="entry name" value="A-D-PHexomutase_a/b/a-I"/>
</dbReference>